<keyword evidence="1" id="KW-1133">Transmembrane helix</keyword>
<feature type="transmembrane region" description="Helical" evidence="1">
    <location>
        <begin position="70"/>
        <end position="89"/>
    </location>
</feature>
<dbReference type="InParanoid" id="T0RPH0"/>
<dbReference type="RefSeq" id="XP_008612260.1">
    <property type="nucleotide sequence ID" value="XM_008614038.1"/>
</dbReference>
<keyword evidence="1" id="KW-0472">Membrane</keyword>
<dbReference type="STRING" id="1156394.T0RPH0"/>
<gene>
    <name evidence="2" type="ORF">SDRG_08168</name>
</gene>
<evidence type="ECO:0000313" key="3">
    <source>
        <dbReference type="Proteomes" id="UP000030762"/>
    </source>
</evidence>
<accession>T0RPH0</accession>
<evidence type="ECO:0000313" key="2">
    <source>
        <dbReference type="EMBL" id="EQC34398.1"/>
    </source>
</evidence>
<proteinExistence type="predicted"/>
<dbReference type="eggNOG" id="ENOG502S4HN">
    <property type="taxonomic scope" value="Eukaryota"/>
</dbReference>
<dbReference type="AlphaFoldDB" id="T0RPH0"/>
<evidence type="ECO:0000256" key="1">
    <source>
        <dbReference type="SAM" id="Phobius"/>
    </source>
</evidence>
<feature type="transmembrane region" description="Helical" evidence="1">
    <location>
        <begin position="36"/>
        <end position="58"/>
    </location>
</feature>
<dbReference type="GeneID" id="19948895"/>
<reference evidence="2 3" key="1">
    <citation type="submission" date="2012-04" db="EMBL/GenBank/DDBJ databases">
        <title>The Genome Sequence of Saprolegnia declina VS20.</title>
        <authorList>
            <consortium name="The Broad Institute Genome Sequencing Platform"/>
            <person name="Russ C."/>
            <person name="Nusbaum C."/>
            <person name="Tyler B."/>
            <person name="van West P."/>
            <person name="Dieguez-Uribeondo J."/>
            <person name="de Bruijn I."/>
            <person name="Tripathy S."/>
            <person name="Jiang R."/>
            <person name="Young S.K."/>
            <person name="Zeng Q."/>
            <person name="Gargeya S."/>
            <person name="Fitzgerald M."/>
            <person name="Haas B."/>
            <person name="Abouelleil A."/>
            <person name="Alvarado L."/>
            <person name="Arachchi H.M."/>
            <person name="Berlin A."/>
            <person name="Chapman S.B."/>
            <person name="Goldberg J."/>
            <person name="Griggs A."/>
            <person name="Gujja S."/>
            <person name="Hansen M."/>
            <person name="Howarth C."/>
            <person name="Imamovic A."/>
            <person name="Larimer J."/>
            <person name="McCowen C."/>
            <person name="Montmayeur A."/>
            <person name="Murphy C."/>
            <person name="Neiman D."/>
            <person name="Pearson M."/>
            <person name="Priest M."/>
            <person name="Roberts A."/>
            <person name="Saif S."/>
            <person name="Shea T."/>
            <person name="Sisk P."/>
            <person name="Sykes S."/>
            <person name="Wortman J."/>
            <person name="Nusbaum C."/>
            <person name="Birren B."/>
        </authorList>
    </citation>
    <scope>NUCLEOTIDE SEQUENCE [LARGE SCALE GENOMIC DNA]</scope>
    <source>
        <strain evidence="2 3">VS20</strain>
    </source>
</reference>
<name>T0RPH0_SAPDV</name>
<dbReference type="OMA" id="HFGPLQF"/>
<sequence length="348" mass="38854">MLIVRRGPFADVGGGRAAPWGPPRTSAPEPIDIELFSIYFLITETVATVLWVAIAAHCLRGTRVPWLSPVLRCLIATLYASAKLALLRYAFASTFYFKATQLVTGVCGLLAAVAWVWRRGPFWFLFQAKPLRVFESYSSIASFLRHIAYVVLQGLVAVPTPADTAPAQQPASVQHQLSKLHFHVNRDIWNGAMIEHWRLALLGHGRARRTTRDDLSYYETRVLFAMQSDGLLVSFYLLPPLPSVLLDLHTACRCNVYELVLRYLKCSADMAVEAPLMYYATNHISSAATTLAQRAAIQDLLRRLNVNMAIGRDIPLRLLKTHNFVAAGTPGATKRVRRPSSTSKFQFD</sequence>
<protein>
    <submittedName>
        <fullName evidence="2">Uncharacterized protein</fullName>
    </submittedName>
</protein>
<dbReference type="VEuPathDB" id="FungiDB:SDRG_08168"/>
<dbReference type="Proteomes" id="UP000030762">
    <property type="component" value="Unassembled WGS sequence"/>
</dbReference>
<organism evidence="2 3">
    <name type="scientific">Saprolegnia diclina (strain VS20)</name>
    <dbReference type="NCBI Taxonomy" id="1156394"/>
    <lineage>
        <taxon>Eukaryota</taxon>
        <taxon>Sar</taxon>
        <taxon>Stramenopiles</taxon>
        <taxon>Oomycota</taxon>
        <taxon>Saprolegniomycetes</taxon>
        <taxon>Saprolegniales</taxon>
        <taxon>Saprolegniaceae</taxon>
        <taxon>Saprolegnia</taxon>
    </lineage>
</organism>
<keyword evidence="3" id="KW-1185">Reference proteome</keyword>
<feature type="transmembrane region" description="Helical" evidence="1">
    <location>
        <begin position="95"/>
        <end position="117"/>
    </location>
</feature>
<keyword evidence="1" id="KW-0812">Transmembrane</keyword>
<dbReference type="EMBL" id="JH767155">
    <property type="protein sequence ID" value="EQC34398.1"/>
    <property type="molecule type" value="Genomic_DNA"/>
</dbReference>
<dbReference type="OrthoDB" id="73322at2759"/>